<dbReference type="Pfam" id="PF02687">
    <property type="entry name" value="FtsX"/>
    <property type="match status" value="2"/>
</dbReference>
<evidence type="ECO:0000256" key="7">
    <source>
        <dbReference type="SAM" id="Phobius"/>
    </source>
</evidence>
<evidence type="ECO:0000313" key="9">
    <source>
        <dbReference type="EMBL" id="CAA9451129.1"/>
    </source>
</evidence>
<feature type="transmembrane region" description="Helical" evidence="7">
    <location>
        <begin position="580"/>
        <end position="602"/>
    </location>
</feature>
<gene>
    <name evidence="9" type="ORF">AVDCRST_MAG28-1413</name>
</gene>
<evidence type="ECO:0000256" key="3">
    <source>
        <dbReference type="ARBA" id="ARBA00022692"/>
    </source>
</evidence>
<evidence type="ECO:0000256" key="6">
    <source>
        <dbReference type="ARBA" id="ARBA00038076"/>
    </source>
</evidence>
<feature type="transmembrane region" description="Helical" evidence="7">
    <location>
        <begin position="543"/>
        <end position="560"/>
    </location>
</feature>
<dbReference type="PANTHER" id="PTHR30572">
    <property type="entry name" value="MEMBRANE COMPONENT OF TRANSPORTER-RELATED"/>
    <property type="match status" value="1"/>
</dbReference>
<evidence type="ECO:0000256" key="5">
    <source>
        <dbReference type="ARBA" id="ARBA00023136"/>
    </source>
</evidence>
<reference evidence="9" key="1">
    <citation type="submission" date="2020-02" db="EMBL/GenBank/DDBJ databases">
        <authorList>
            <person name="Meier V. D."/>
        </authorList>
    </citation>
    <scope>NUCLEOTIDE SEQUENCE</scope>
    <source>
        <strain evidence="9">AVDCRST_MAG28</strain>
    </source>
</reference>
<keyword evidence="5 7" id="KW-0472">Membrane</keyword>
<proteinExistence type="inferred from homology"/>
<dbReference type="AlphaFoldDB" id="A0A6J4QXZ5"/>
<dbReference type="PANTHER" id="PTHR30572:SF4">
    <property type="entry name" value="ABC TRANSPORTER PERMEASE YTRF"/>
    <property type="match status" value="1"/>
</dbReference>
<feature type="transmembrane region" description="Helical" evidence="7">
    <location>
        <begin position="43"/>
        <end position="62"/>
    </location>
</feature>
<feature type="transmembrane region" description="Helical" evidence="7">
    <location>
        <begin position="948"/>
        <end position="971"/>
    </location>
</feature>
<keyword evidence="2" id="KW-1003">Cell membrane</keyword>
<keyword evidence="4 7" id="KW-1133">Transmembrane helix</keyword>
<feature type="transmembrane region" description="Helical" evidence="7">
    <location>
        <begin position="991"/>
        <end position="1014"/>
    </location>
</feature>
<protein>
    <recommendedName>
        <fullName evidence="8">ABC3 transporter permease C-terminal domain-containing protein</fullName>
    </recommendedName>
</protein>
<feature type="transmembrane region" description="Helical" evidence="7">
    <location>
        <begin position="343"/>
        <end position="363"/>
    </location>
</feature>
<evidence type="ECO:0000256" key="2">
    <source>
        <dbReference type="ARBA" id="ARBA00022475"/>
    </source>
</evidence>
<dbReference type="GO" id="GO:0005886">
    <property type="term" value="C:plasma membrane"/>
    <property type="evidence" value="ECO:0007669"/>
    <property type="project" value="UniProtKB-SubCell"/>
</dbReference>
<feature type="transmembrane region" description="Helical" evidence="7">
    <location>
        <begin position="396"/>
        <end position="421"/>
    </location>
</feature>
<dbReference type="InterPro" id="IPR050250">
    <property type="entry name" value="Macrolide_Exporter_MacB"/>
</dbReference>
<feature type="transmembrane region" description="Helical" evidence="7">
    <location>
        <begin position="441"/>
        <end position="464"/>
    </location>
</feature>
<comment type="subcellular location">
    <subcellularLocation>
        <location evidence="1">Cell membrane</location>
        <topology evidence="1">Multi-pass membrane protein</topology>
    </subcellularLocation>
</comment>
<name>A0A6J4QXZ5_9ACTN</name>
<feature type="domain" description="ABC3 transporter permease C-terminal" evidence="8">
    <location>
        <begin position="908"/>
        <end position="1023"/>
    </location>
</feature>
<evidence type="ECO:0000259" key="8">
    <source>
        <dbReference type="Pfam" id="PF02687"/>
    </source>
</evidence>
<feature type="transmembrane region" description="Helical" evidence="7">
    <location>
        <begin position="518"/>
        <end position="536"/>
    </location>
</feature>
<feature type="domain" description="ABC3 transporter permease C-terminal" evidence="8">
    <location>
        <begin position="346"/>
        <end position="471"/>
    </location>
</feature>
<accession>A0A6J4QXZ5</accession>
<dbReference type="InterPro" id="IPR003838">
    <property type="entry name" value="ABC3_permease_C"/>
</dbReference>
<feature type="transmembrane region" description="Helical" evidence="7">
    <location>
        <begin position="494"/>
        <end position="512"/>
    </location>
</feature>
<feature type="transmembrane region" description="Helical" evidence="7">
    <location>
        <begin position="907"/>
        <end position="928"/>
    </location>
</feature>
<dbReference type="EMBL" id="CADCVE010000030">
    <property type="protein sequence ID" value="CAA9451129.1"/>
    <property type="molecule type" value="Genomic_DNA"/>
</dbReference>
<organism evidence="9">
    <name type="scientific">uncultured Rubrobacteraceae bacterium</name>
    <dbReference type="NCBI Taxonomy" id="349277"/>
    <lineage>
        <taxon>Bacteria</taxon>
        <taxon>Bacillati</taxon>
        <taxon>Actinomycetota</taxon>
        <taxon>Rubrobacteria</taxon>
        <taxon>Rubrobacterales</taxon>
        <taxon>Rubrobacteraceae</taxon>
        <taxon>environmental samples</taxon>
    </lineage>
</organism>
<feature type="transmembrane region" description="Helical" evidence="7">
    <location>
        <begin position="632"/>
        <end position="650"/>
    </location>
</feature>
<evidence type="ECO:0000256" key="1">
    <source>
        <dbReference type="ARBA" id="ARBA00004651"/>
    </source>
</evidence>
<dbReference type="GO" id="GO:0022857">
    <property type="term" value="F:transmembrane transporter activity"/>
    <property type="evidence" value="ECO:0007669"/>
    <property type="project" value="TreeGrafter"/>
</dbReference>
<comment type="similarity">
    <text evidence="6">Belongs to the ABC-4 integral membrane protein family.</text>
</comment>
<sequence length="1032" mass="109966">MYSAVFSGAALFVTLVVLVSMLRQPALRRLGLRNLTRRKWNTVLVVVGSMVGTALISGSLVLNDSTGRFQENDARETLGEIDEVVQQTGQRVPSDRRPVPLFDASVVEGITPENIRDLTRFEREPDEAEGGMLDIVSAALGLKEEPADVDGVLAVLAGEFPAEALDDAGETLNATPAVTVVGPGSWEGLGIFGEELPAVAERPEPRAGEIYASEGLAEGLELQEGSRLRLVGRGGPEEFTVEAVVPEEGISGYEGRFSSSVGTALMGEEDARGLFGVDAGQVNAVFVSNEGGVTAGVEDSERVTEAVREVLADAEGSSGGEEFQVSQVKRDSIEGSGFRIGDIFLMISSFAILAGILLIVNIYTMLAEERKGELGILRAIVLKRGGLVRLFIYEGYAYSLLASLLGTVVGLGVAAVLVWGINRAAGSFADLFNDDLTIPFYVEPASLLVAASSGLLVTFLAVLVASLRIGSLGVVAAIRDLPEQREVRYPRLRLVSQGALLVLGLGLAAAGFANENGYLMLLGPIFAAFGLGFLLRRLLPARAVWSVVGAVVLAYAYFANQFEAVARANEESPAMFFVEGVLMVLGAVLLASFNLGLVYGVMRFSMRLAPATAPVLRMAIAHPASRPGRTGFTLAMFALILYMVTISSVFSSTQSAATEQTRDEQLSGYDGAVQSGPVASLDSFEERVEENEVLREEVLGFDSLVAGGIELPEYDAVDYDTTPFGPNLGEAAPGTSLSEYVTYAPDGFLRSTTDVLEERSPEYATDREAWEALGKDPDLAILTFPYNGEGSFLSRPNLGAGETIILRELVSGEEVEKEVVGRVRDPGGFPLGVVNGVIVGEGARGELPNLRTQETVLLRVDESADEVAVGRELKKEFAATGAQSFLLDDILGRGQEFTDTFVKIVQAFLAFGLVVGVAGLAVISARAVHERRREIGALRALGFKKGMVGWQFVIETSFIALIGIVLGIAVGTLGGYNLFSVTIEDPDARFVFPWVQMLVLGLSVWAASLLFTIVPAVRASRIPAVEALRYEG</sequence>
<feature type="transmembrane region" description="Helical" evidence="7">
    <location>
        <begin position="6"/>
        <end position="22"/>
    </location>
</feature>
<evidence type="ECO:0000256" key="4">
    <source>
        <dbReference type="ARBA" id="ARBA00022989"/>
    </source>
</evidence>
<keyword evidence="3 7" id="KW-0812">Transmembrane</keyword>